<accession>A0ACC0WB51</accession>
<sequence length="79" mass="9049">MLILPGRLSKGKHSKTFSHRNKKIKNLAKHVASSPQRRKELSCAVTLQQPDSTVNSILSDVTTRWNSTYLMFRRALQLK</sequence>
<gene>
    <name evidence="1" type="ORF">PsorP6_006895</name>
</gene>
<dbReference type="EMBL" id="CM047582">
    <property type="protein sequence ID" value="KAI9915256.1"/>
    <property type="molecule type" value="Genomic_DNA"/>
</dbReference>
<organism evidence="1 2">
    <name type="scientific">Peronosclerospora sorghi</name>
    <dbReference type="NCBI Taxonomy" id="230839"/>
    <lineage>
        <taxon>Eukaryota</taxon>
        <taxon>Sar</taxon>
        <taxon>Stramenopiles</taxon>
        <taxon>Oomycota</taxon>
        <taxon>Peronosporomycetes</taxon>
        <taxon>Peronosporales</taxon>
        <taxon>Peronosporaceae</taxon>
        <taxon>Peronosclerospora</taxon>
    </lineage>
</organism>
<proteinExistence type="predicted"/>
<name>A0ACC0WB51_9STRA</name>
<dbReference type="Proteomes" id="UP001163321">
    <property type="component" value="Chromosome 3"/>
</dbReference>
<keyword evidence="2" id="KW-1185">Reference proteome</keyword>
<reference evidence="1 2" key="1">
    <citation type="journal article" date="2022" name="bioRxiv">
        <title>The genome of the oomycete Peronosclerospora sorghi, a cosmopolitan pathogen of maize and sorghum, is inflated with dispersed pseudogenes.</title>
        <authorList>
            <person name="Fletcher K."/>
            <person name="Martin F."/>
            <person name="Isakeit T."/>
            <person name="Cavanaugh K."/>
            <person name="Magill C."/>
            <person name="Michelmore R."/>
        </authorList>
    </citation>
    <scope>NUCLEOTIDE SEQUENCE [LARGE SCALE GENOMIC DNA]</scope>
    <source>
        <strain evidence="1">P6</strain>
    </source>
</reference>
<comment type="caution">
    <text evidence="1">The sequence shown here is derived from an EMBL/GenBank/DDBJ whole genome shotgun (WGS) entry which is preliminary data.</text>
</comment>
<evidence type="ECO:0000313" key="2">
    <source>
        <dbReference type="Proteomes" id="UP001163321"/>
    </source>
</evidence>
<protein>
    <submittedName>
        <fullName evidence="1">Uncharacterized protein</fullName>
    </submittedName>
</protein>
<evidence type="ECO:0000313" key="1">
    <source>
        <dbReference type="EMBL" id="KAI9915256.1"/>
    </source>
</evidence>